<evidence type="ECO:0000259" key="8">
    <source>
        <dbReference type="PROSITE" id="PS51259"/>
    </source>
</evidence>
<feature type="compositionally biased region" description="Polar residues" evidence="6">
    <location>
        <begin position="235"/>
        <end position="248"/>
    </location>
</feature>
<evidence type="ECO:0000256" key="5">
    <source>
        <dbReference type="ARBA" id="ARBA00022753"/>
    </source>
</evidence>
<keyword evidence="3" id="KW-0268">Exocytosis</keyword>
<gene>
    <name evidence="9" type="ORF">SARC_11237</name>
</gene>
<evidence type="ECO:0000256" key="3">
    <source>
        <dbReference type="ARBA" id="ARBA00022483"/>
    </source>
</evidence>
<dbReference type="Gene3D" id="1.10.357.50">
    <property type="match status" value="1"/>
</dbReference>
<name>A0A0L0FJP9_9EUKA</name>
<evidence type="ECO:0000256" key="1">
    <source>
        <dbReference type="ARBA" id="ARBA00004177"/>
    </source>
</evidence>
<keyword evidence="10" id="KW-1185">Reference proteome</keyword>
<evidence type="ECO:0000313" key="10">
    <source>
        <dbReference type="Proteomes" id="UP000054560"/>
    </source>
</evidence>
<dbReference type="InterPro" id="IPR014772">
    <property type="entry name" value="Munc13_dom-2"/>
</dbReference>
<dbReference type="RefSeq" id="XP_014150155.1">
    <property type="nucleotide sequence ID" value="XM_014294680.1"/>
</dbReference>
<dbReference type="GO" id="GO:0099503">
    <property type="term" value="C:secretory vesicle"/>
    <property type="evidence" value="ECO:0007669"/>
    <property type="project" value="TreeGrafter"/>
</dbReference>
<evidence type="ECO:0000256" key="4">
    <source>
        <dbReference type="ARBA" id="ARBA00022490"/>
    </source>
</evidence>
<dbReference type="GO" id="GO:0055037">
    <property type="term" value="C:recycling endosome"/>
    <property type="evidence" value="ECO:0007669"/>
    <property type="project" value="UniProtKB-SubCell"/>
</dbReference>
<dbReference type="AlphaFoldDB" id="A0A0L0FJP9"/>
<dbReference type="Gene3D" id="1.20.58.1100">
    <property type="match status" value="1"/>
</dbReference>
<sequence length="516" mass="57233">MAELLPQFTVEAPGVPGQDRLVVRPETTHQGRTYTKPTLQAFLHLRKFNDLCVSIQTEGGPDGTMPVVSFSPRFMSLFRGVVDGFLDWIKVEVDIWVQQAIVNDNFNPTSEDELHSTSCTDVFWSLSEVLTFLQGIQMGDKAHWSQSMETYVMVLCASVRHYISEISKIARHESLRLEEKAGAYMPSDVACTLINDFVMSARYLQIISGNLNIRTSALNEILDDAPLDPDEVNSGPDNFKSTGNSKANSFGLPGDQTRPSALDRQTSTISTTSAAQSLMHREMNQTSRMVALCLVGNIRMMGSRIVKPIRQIIQHIINKDSFFSSVKNLFSFGSSSGSTPDLSKSDGMIMVRTSSLPWQRKATTSTPLSAEVAEDMAPTLAYFDDVMSCAATRLYPHAVYLILEEMWVQVLQCAEDVLEAGDAKSELSLARLGESVMQLWEFFHADGQGLGIEVVQRPRIKTIQQVIQLLRAKDMEGLISMHSLFVRDAAARAFVSKTMKATGDRSVLDYLKSTGD</sequence>
<dbReference type="InterPro" id="IPR052095">
    <property type="entry name" value="UNC-13_domain"/>
</dbReference>
<evidence type="ECO:0000259" key="7">
    <source>
        <dbReference type="PROSITE" id="PS51258"/>
    </source>
</evidence>
<dbReference type="PANTHER" id="PTHR45999:SF4">
    <property type="entry name" value="UNC-13-4A, ISOFORM B"/>
    <property type="match status" value="1"/>
</dbReference>
<dbReference type="EMBL" id="KQ243181">
    <property type="protein sequence ID" value="KNC76253.1"/>
    <property type="molecule type" value="Genomic_DNA"/>
</dbReference>
<evidence type="ECO:0000256" key="6">
    <source>
        <dbReference type="SAM" id="MobiDB-lite"/>
    </source>
</evidence>
<keyword evidence="4" id="KW-0963">Cytoplasm</keyword>
<feature type="domain" description="MHD2" evidence="8">
    <location>
        <begin position="373"/>
        <end position="481"/>
    </location>
</feature>
<feature type="region of interest" description="Disordered" evidence="6">
    <location>
        <begin position="229"/>
        <end position="268"/>
    </location>
</feature>
<proteinExistence type="predicted"/>
<dbReference type="Proteomes" id="UP000054560">
    <property type="component" value="Unassembled WGS sequence"/>
</dbReference>
<dbReference type="PROSITE" id="PS51259">
    <property type="entry name" value="MHD2"/>
    <property type="match status" value="1"/>
</dbReference>
<accession>A0A0L0FJP9</accession>
<keyword evidence="5" id="KW-0967">Endosome</keyword>
<feature type="domain" description="MHD1" evidence="7">
    <location>
        <begin position="42"/>
        <end position="166"/>
    </location>
</feature>
<dbReference type="InterPro" id="IPR014770">
    <property type="entry name" value="Munc13_1"/>
</dbReference>
<protein>
    <submittedName>
        <fullName evidence="9">Uncharacterized protein</fullName>
    </submittedName>
</protein>
<evidence type="ECO:0000256" key="2">
    <source>
        <dbReference type="ARBA" id="ARBA00004496"/>
    </source>
</evidence>
<organism evidence="9 10">
    <name type="scientific">Sphaeroforma arctica JP610</name>
    <dbReference type="NCBI Taxonomy" id="667725"/>
    <lineage>
        <taxon>Eukaryota</taxon>
        <taxon>Ichthyosporea</taxon>
        <taxon>Ichthyophonida</taxon>
        <taxon>Sphaeroforma</taxon>
    </lineage>
</organism>
<dbReference type="GO" id="GO:0006887">
    <property type="term" value="P:exocytosis"/>
    <property type="evidence" value="ECO:0007669"/>
    <property type="project" value="UniProtKB-KW"/>
</dbReference>
<dbReference type="PROSITE" id="PS51258">
    <property type="entry name" value="MHD1"/>
    <property type="match status" value="1"/>
</dbReference>
<dbReference type="PANTHER" id="PTHR45999">
    <property type="entry name" value="UNC-13-4A, ISOFORM B"/>
    <property type="match status" value="1"/>
</dbReference>
<evidence type="ECO:0000313" key="9">
    <source>
        <dbReference type="EMBL" id="KNC76253.1"/>
    </source>
</evidence>
<reference evidence="9 10" key="1">
    <citation type="submission" date="2011-02" db="EMBL/GenBank/DDBJ databases">
        <title>The Genome Sequence of Sphaeroforma arctica JP610.</title>
        <authorList>
            <consortium name="The Broad Institute Genome Sequencing Platform"/>
            <person name="Russ C."/>
            <person name="Cuomo C."/>
            <person name="Young S.K."/>
            <person name="Zeng Q."/>
            <person name="Gargeya S."/>
            <person name="Alvarado L."/>
            <person name="Berlin A."/>
            <person name="Chapman S.B."/>
            <person name="Chen Z."/>
            <person name="Freedman E."/>
            <person name="Gellesch M."/>
            <person name="Goldberg J."/>
            <person name="Griggs A."/>
            <person name="Gujja S."/>
            <person name="Heilman E."/>
            <person name="Heiman D."/>
            <person name="Howarth C."/>
            <person name="Mehta T."/>
            <person name="Neiman D."/>
            <person name="Pearson M."/>
            <person name="Roberts A."/>
            <person name="Saif S."/>
            <person name="Shea T."/>
            <person name="Shenoy N."/>
            <person name="Sisk P."/>
            <person name="Stolte C."/>
            <person name="Sykes S."/>
            <person name="White J."/>
            <person name="Yandava C."/>
            <person name="Burger G."/>
            <person name="Gray M.W."/>
            <person name="Holland P.W.H."/>
            <person name="King N."/>
            <person name="Lang F.B.F."/>
            <person name="Roger A.J."/>
            <person name="Ruiz-Trillo I."/>
            <person name="Haas B."/>
            <person name="Nusbaum C."/>
            <person name="Birren B."/>
        </authorList>
    </citation>
    <scope>NUCLEOTIDE SEQUENCE [LARGE SCALE GENOMIC DNA]</scope>
    <source>
        <strain evidence="9 10">JP610</strain>
    </source>
</reference>
<comment type="subcellular location">
    <subcellularLocation>
        <location evidence="2">Cytoplasm</location>
    </subcellularLocation>
    <subcellularLocation>
        <location evidence="1">Endosome</location>
    </subcellularLocation>
</comment>
<dbReference type="GeneID" id="25911741"/>